<dbReference type="AlphaFoldDB" id="A0A5Q2MIA2"/>
<dbReference type="GO" id="GO:0005829">
    <property type="term" value="C:cytosol"/>
    <property type="evidence" value="ECO:0007669"/>
    <property type="project" value="TreeGrafter"/>
</dbReference>
<dbReference type="InterPro" id="IPR009078">
    <property type="entry name" value="Ferritin-like_SF"/>
</dbReference>
<dbReference type="PANTHER" id="PTHR30458:SF0">
    <property type="entry name" value="1,2-PHENYLACETYL-COA EPOXIDASE, SUBUNIT C"/>
    <property type="match status" value="1"/>
</dbReference>
<evidence type="ECO:0000313" key="1">
    <source>
        <dbReference type="EMBL" id="QGG42857.1"/>
    </source>
</evidence>
<organism evidence="1 2">
    <name type="scientific">Aeromicrobium yanjiei</name>
    <dbReference type="NCBI Taxonomy" id="2662028"/>
    <lineage>
        <taxon>Bacteria</taxon>
        <taxon>Bacillati</taxon>
        <taxon>Actinomycetota</taxon>
        <taxon>Actinomycetes</taxon>
        <taxon>Propionibacteriales</taxon>
        <taxon>Nocardioidaceae</taxon>
        <taxon>Aeromicrobium</taxon>
    </lineage>
</organism>
<dbReference type="GO" id="GO:0010124">
    <property type="term" value="P:phenylacetate catabolic process"/>
    <property type="evidence" value="ECO:0007669"/>
    <property type="project" value="InterPro"/>
</dbReference>
<dbReference type="NCBIfam" id="TIGR02158">
    <property type="entry name" value="PA_CoA_Oxy3"/>
    <property type="match status" value="1"/>
</dbReference>
<dbReference type="SUPFAM" id="SSF47240">
    <property type="entry name" value="Ferritin-like"/>
    <property type="match status" value="1"/>
</dbReference>
<keyword evidence="2" id="KW-1185">Reference proteome</keyword>
<accession>A0A5Q2MIA2</accession>
<dbReference type="InterPro" id="IPR011882">
    <property type="entry name" value="PaaC"/>
</dbReference>
<name>A0A5Q2MIA2_9ACTN</name>
<dbReference type="InterPro" id="IPR012347">
    <property type="entry name" value="Ferritin-like"/>
</dbReference>
<dbReference type="InterPro" id="IPR052703">
    <property type="entry name" value="Aromatic_CoA_ox/epox"/>
</dbReference>
<protein>
    <submittedName>
        <fullName evidence="1">Phenylacetate-CoA oxygenase subunit PaaC</fullName>
    </submittedName>
</protein>
<dbReference type="PANTHER" id="PTHR30458">
    <property type="entry name" value="PHENYLACETIC ACID DEGRADATION PROTEIN PAA"/>
    <property type="match status" value="1"/>
</dbReference>
<proteinExistence type="predicted"/>
<dbReference type="Proteomes" id="UP000392064">
    <property type="component" value="Chromosome"/>
</dbReference>
<reference evidence="1 2" key="1">
    <citation type="submission" date="2019-11" db="EMBL/GenBank/DDBJ databases">
        <authorList>
            <person name="Li J."/>
        </authorList>
    </citation>
    <scope>NUCLEOTIDE SEQUENCE [LARGE SCALE GENOMIC DNA]</scope>
    <source>
        <strain evidence="1 2">MF47</strain>
    </source>
</reference>
<dbReference type="Gene3D" id="1.20.1260.10">
    <property type="match status" value="1"/>
</dbReference>
<dbReference type="EMBL" id="CP045737">
    <property type="protein sequence ID" value="QGG42857.1"/>
    <property type="molecule type" value="Genomic_DNA"/>
</dbReference>
<evidence type="ECO:0000313" key="2">
    <source>
        <dbReference type="Proteomes" id="UP000392064"/>
    </source>
</evidence>
<sequence>MVDEVDHENAYDGLLGGDDSQWAFGTDFEDPLAGVDTTLPAGVDAHDLATYCLMLADDALVMSHRLSEWCSRAPDLEDDIALGNIALDLLGQARLLLARAAAADPSVVPVLPEGSPVPPEDALAFFRGDGELLNVRLVEGDNGDFGRTIARLLVFSAWRLALLEHLTPSRDHVLAAVAVKGVKEMTYHRDYAARWFVTLARGTDESRRRVVEGLTAIWPLHGELFVTQDVERRVADAGVGVAPDTVADEVDALLDQVLSAGGVERPSVSALAGVRGRTGRHGLHTEALSRLLAEMQVVARAHPTGAW</sequence>
<dbReference type="Pfam" id="PF05138">
    <property type="entry name" value="PaaA_PaaC"/>
    <property type="match status" value="1"/>
</dbReference>
<dbReference type="InterPro" id="IPR007814">
    <property type="entry name" value="PaaA_PaaC"/>
</dbReference>
<dbReference type="KEGG" id="aef:GEV26_16565"/>
<dbReference type="RefSeq" id="WP_153654661.1">
    <property type="nucleotide sequence ID" value="NZ_CP045737.1"/>
</dbReference>
<gene>
    <name evidence="1" type="primary">paaC</name>
    <name evidence="1" type="ORF">GEV26_16565</name>
</gene>